<evidence type="ECO:0000313" key="3">
    <source>
        <dbReference type="Proteomes" id="UP000657574"/>
    </source>
</evidence>
<gene>
    <name evidence="2" type="ORF">GCM10010121_070700</name>
</gene>
<protein>
    <submittedName>
        <fullName evidence="2">Alpha/beta hydrolase</fullName>
    </submittedName>
</protein>
<dbReference type="InterPro" id="IPR052897">
    <property type="entry name" value="Sec-Metab_Biosynth_Hydrolase"/>
</dbReference>
<keyword evidence="3" id="KW-1185">Reference proteome</keyword>
<dbReference type="RefSeq" id="WP_189315436.1">
    <property type="nucleotide sequence ID" value="NZ_BMQA01000037.1"/>
</dbReference>
<dbReference type="GO" id="GO:0016787">
    <property type="term" value="F:hydrolase activity"/>
    <property type="evidence" value="ECO:0007669"/>
    <property type="project" value="UniProtKB-KW"/>
</dbReference>
<dbReference type="Proteomes" id="UP000657574">
    <property type="component" value="Unassembled WGS sequence"/>
</dbReference>
<dbReference type="InterPro" id="IPR000073">
    <property type="entry name" value="AB_hydrolase_1"/>
</dbReference>
<evidence type="ECO:0000259" key="1">
    <source>
        <dbReference type="Pfam" id="PF12697"/>
    </source>
</evidence>
<dbReference type="Gene3D" id="3.40.50.1820">
    <property type="entry name" value="alpha/beta hydrolase"/>
    <property type="match status" value="1"/>
</dbReference>
<comment type="caution">
    <text evidence="2">The sequence shown here is derived from an EMBL/GenBank/DDBJ whole genome shotgun (WGS) entry which is preliminary data.</text>
</comment>
<reference evidence="2" key="2">
    <citation type="submission" date="2020-09" db="EMBL/GenBank/DDBJ databases">
        <authorList>
            <person name="Sun Q."/>
            <person name="Ohkuma M."/>
        </authorList>
    </citation>
    <scope>NUCLEOTIDE SEQUENCE</scope>
    <source>
        <strain evidence="2">JCM 3086</strain>
    </source>
</reference>
<feature type="domain" description="AB hydrolase-1" evidence="1">
    <location>
        <begin position="7"/>
        <end position="213"/>
    </location>
</feature>
<dbReference type="PANTHER" id="PTHR37017">
    <property type="entry name" value="AB HYDROLASE-1 DOMAIN-CONTAINING PROTEIN-RELATED"/>
    <property type="match status" value="1"/>
</dbReference>
<proteinExistence type="predicted"/>
<dbReference type="Pfam" id="PF12697">
    <property type="entry name" value="Abhydrolase_6"/>
    <property type="match status" value="1"/>
</dbReference>
<dbReference type="SUPFAM" id="SSF53474">
    <property type="entry name" value="alpha/beta-Hydrolases"/>
    <property type="match status" value="1"/>
</dbReference>
<sequence length="229" mass="24981">MTQIKNVVLVHGEFEDGSAWHRVYELLTSDGYRVTVVQHPALSLAGDVLATLRVLRAQDGPCVLVGHSYGGVVITEAGTDDNVAALVYVAALAPDSGESVHDLAPGAHPLPVPRDDFMRMDRALFHESFAADLPPAEARFMADSQVPWRVDALDGRVSRPAWRTKPSWYLVATDDRVIPPSMQRAMARRAGSTVLEIAASHSVHMSQPRATADLIRQAAMRAKESPERD</sequence>
<dbReference type="InterPro" id="IPR029058">
    <property type="entry name" value="AB_hydrolase_fold"/>
</dbReference>
<dbReference type="AlphaFoldDB" id="A0A917P0U4"/>
<organism evidence="2 3">
    <name type="scientific">Streptomyces brasiliensis</name>
    <dbReference type="NCBI Taxonomy" id="1954"/>
    <lineage>
        <taxon>Bacteria</taxon>
        <taxon>Bacillati</taxon>
        <taxon>Actinomycetota</taxon>
        <taxon>Actinomycetes</taxon>
        <taxon>Kitasatosporales</taxon>
        <taxon>Streptomycetaceae</taxon>
        <taxon>Streptomyces</taxon>
    </lineage>
</organism>
<keyword evidence="2" id="KW-0378">Hydrolase</keyword>
<accession>A0A917P0U4</accession>
<name>A0A917P0U4_9ACTN</name>
<evidence type="ECO:0000313" key="2">
    <source>
        <dbReference type="EMBL" id="GGJ49406.1"/>
    </source>
</evidence>
<dbReference type="EMBL" id="BMQA01000037">
    <property type="protein sequence ID" value="GGJ49406.1"/>
    <property type="molecule type" value="Genomic_DNA"/>
</dbReference>
<reference evidence="2" key="1">
    <citation type="journal article" date="2014" name="Int. J. Syst. Evol. Microbiol.">
        <title>Complete genome sequence of Corynebacterium casei LMG S-19264T (=DSM 44701T), isolated from a smear-ripened cheese.</title>
        <authorList>
            <consortium name="US DOE Joint Genome Institute (JGI-PGF)"/>
            <person name="Walter F."/>
            <person name="Albersmeier A."/>
            <person name="Kalinowski J."/>
            <person name="Ruckert C."/>
        </authorList>
    </citation>
    <scope>NUCLEOTIDE SEQUENCE</scope>
    <source>
        <strain evidence="2">JCM 3086</strain>
    </source>
</reference>
<dbReference type="PANTHER" id="PTHR37017:SF11">
    <property type="entry name" value="ESTERASE_LIPASE_THIOESTERASE DOMAIN-CONTAINING PROTEIN"/>
    <property type="match status" value="1"/>
</dbReference>